<gene>
    <name evidence="8" type="ORF">GCM10008919_11250</name>
</gene>
<name>A0ABP3CLV4_9FIRM</name>
<evidence type="ECO:0000256" key="4">
    <source>
        <dbReference type="ARBA" id="ARBA00022759"/>
    </source>
</evidence>
<organism evidence="8 9">
    <name type="scientific">Selenomonas dianae</name>
    <dbReference type="NCBI Taxonomy" id="135079"/>
    <lineage>
        <taxon>Bacteria</taxon>
        <taxon>Bacillati</taxon>
        <taxon>Bacillota</taxon>
        <taxon>Negativicutes</taxon>
        <taxon>Selenomonadales</taxon>
        <taxon>Selenomonadaceae</taxon>
        <taxon>Selenomonas</taxon>
    </lineage>
</organism>
<keyword evidence="4" id="KW-0255">Endonuclease</keyword>
<dbReference type="Pfam" id="PF06769">
    <property type="entry name" value="YoeB_toxin"/>
    <property type="match status" value="1"/>
</dbReference>
<protein>
    <recommendedName>
        <fullName evidence="7">Endoribonuclease YoeB</fullName>
    </recommendedName>
    <alternativeName>
        <fullName evidence="6">Putative mRNA interferase YoeB</fullName>
    </alternativeName>
</protein>
<dbReference type="EMBL" id="BAAACR010000008">
    <property type="protein sequence ID" value="GAA0209764.1"/>
    <property type="molecule type" value="Genomic_DNA"/>
</dbReference>
<dbReference type="PANTHER" id="PTHR38039">
    <property type="entry name" value="TOXIN YOEB"/>
    <property type="match status" value="1"/>
</dbReference>
<evidence type="ECO:0000256" key="7">
    <source>
        <dbReference type="ARBA" id="ARBA00050056"/>
    </source>
</evidence>
<dbReference type="Proteomes" id="UP001500399">
    <property type="component" value="Unassembled WGS sequence"/>
</dbReference>
<evidence type="ECO:0000256" key="3">
    <source>
        <dbReference type="ARBA" id="ARBA00022722"/>
    </source>
</evidence>
<dbReference type="Gene3D" id="3.30.2310.20">
    <property type="entry name" value="RelE-like"/>
    <property type="match status" value="1"/>
</dbReference>
<reference evidence="9" key="1">
    <citation type="journal article" date="2019" name="Int. J. Syst. Evol. Microbiol.">
        <title>The Global Catalogue of Microorganisms (GCM) 10K type strain sequencing project: providing services to taxonomists for standard genome sequencing and annotation.</title>
        <authorList>
            <consortium name="The Broad Institute Genomics Platform"/>
            <consortium name="The Broad Institute Genome Sequencing Center for Infectious Disease"/>
            <person name="Wu L."/>
            <person name="Ma J."/>
        </authorList>
    </citation>
    <scope>NUCLEOTIDE SEQUENCE [LARGE SCALE GENOMIC DNA]</scope>
    <source>
        <strain evidence="9">JCM 8542</strain>
    </source>
</reference>
<evidence type="ECO:0000256" key="6">
    <source>
        <dbReference type="ARBA" id="ARBA00030388"/>
    </source>
</evidence>
<dbReference type="InterPro" id="IPR009614">
    <property type="entry name" value="YoeB_toxin"/>
</dbReference>
<dbReference type="RefSeq" id="WP_343749045.1">
    <property type="nucleotide sequence ID" value="NZ_BAAACR010000008.1"/>
</dbReference>
<sequence>MPLHSKFILSPEAKADLEYWKRVPAPKTVERIMKLIRDTIANGYRGIGRPEPLKENRYRGCWSKRIDKEHRFIFRIRNNTLEIVSCRTHYGK</sequence>
<evidence type="ECO:0000256" key="2">
    <source>
        <dbReference type="ARBA" id="ARBA00022649"/>
    </source>
</evidence>
<dbReference type="PANTHER" id="PTHR38039:SF1">
    <property type="entry name" value="TOXIN YOEB"/>
    <property type="match status" value="1"/>
</dbReference>
<keyword evidence="3" id="KW-0540">Nuclease</keyword>
<dbReference type="InterPro" id="IPR035093">
    <property type="entry name" value="RelE/ParE_toxin_dom_sf"/>
</dbReference>
<keyword evidence="2" id="KW-1277">Toxin-antitoxin system</keyword>
<dbReference type="NCBIfam" id="TIGR02116">
    <property type="entry name" value="toxin_Txe_YoeB"/>
    <property type="match status" value="1"/>
</dbReference>
<evidence type="ECO:0000313" key="9">
    <source>
        <dbReference type="Proteomes" id="UP001500399"/>
    </source>
</evidence>
<comment type="caution">
    <text evidence="8">The sequence shown here is derived from an EMBL/GenBank/DDBJ whole genome shotgun (WGS) entry which is preliminary data.</text>
</comment>
<evidence type="ECO:0000256" key="5">
    <source>
        <dbReference type="ARBA" id="ARBA00022801"/>
    </source>
</evidence>
<evidence type="ECO:0000313" key="8">
    <source>
        <dbReference type="EMBL" id="GAA0209764.1"/>
    </source>
</evidence>
<keyword evidence="5" id="KW-0378">Hydrolase</keyword>
<proteinExistence type="inferred from homology"/>
<evidence type="ECO:0000256" key="1">
    <source>
        <dbReference type="ARBA" id="ARBA00008172"/>
    </source>
</evidence>
<dbReference type="SUPFAM" id="SSF143011">
    <property type="entry name" value="RelE-like"/>
    <property type="match status" value="1"/>
</dbReference>
<accession>A0ABP3CLV4</accession>
<comment type="similarity">
    <text evidence="1">Belongs to the YoeB family.</text>
</comment>
<keyword evidence="9" id="KW-1185">Reference proteome</keyword>